<comment type="caution">
    <text evidence="1">The sequence shown here is derived from an EMBL/GenBank/DDBJ whole genome shotgun (WGS) entry which is preliminary data.</text>
</comment>
<proteinExistence type="predicted"/>
<evidence type="ECO:0000313" key="2">
    <source>
        <dbReference type="Proteomes" id="UP001247805"/>
    </source>
</evidence>
<name>A0ABU3T270_9ALTE</name>
<reference evidence="1 2" key="1">
    <citation type="submission" date="2023-10" db="EMBL/GenBank/DDBJ databases">
        <title>Glaciecola aquimarina strain GGW-M5 nov., isolated from a coastal seawater.</title>
        <authorList>
            <person name="Bayburt H."/>
            <person name="Kim J.M."/>
            <person name="Choi B.J."/>
            <person name="Jeon C.O."/>
        </authorList>
    </citation>
    <scope>NUCLEOTIDE SEQUENCE [LARGE SCALE GENOMIC DNA]</scope>
    <source>
        <strain evidence="1 2">KCTC 32108</strain>
    </source>
</reference>
<accession>A0ABU3T270</accession>
<sequence>MWVLWPAPDASIEAYSLGLNLHRPNVTFSLYPFINRSNGGHYYHHISNIPMGGWTKIQFDAHPQHHNGGSKNPYSAFSVGGYEYPGDGVSYFNNITTVSFAATFPGSQFPSSIYIDDIGTDLVLFENDETINNLAIGYNQQKRLFDIGLSDKYRCGKCSATYLVKYSFSPITQANFAQAYTPLEVINFNRKHNNSEGKIIKSSPGYNNLWAALKLQQKHLKLLVDNATVYFAIKDISDRSSINQEAIDFVVQDVPGSGKIRTIDLIKTISYQIHNVDYPLDISSTSLKEGVSGHFYEAQIKYSGGIPPYHATALTPLPPGLTLKPDGVLSGIPTSSKDVNFKVKLTDGSNKQTTKNISLAIKSEADFDVGHCTAIVDFSANKGYSDLILSDGFSQTIHDQYTGNVAQGTTIVIGNNGGYDYQGVTGTGINVHPKDIIRALWYNSSDEIVNFTPQISFNDSDRRGSGSQGQWFSMTKTTVKPQQWAVSNFIVNTALAGKVPVINISVNYNNHKTLVLDKIEHVSQLFGADSVCSLPFSSVSKTTTVPLSFTPIFLQNADVDQHYTANFTAKGGTPPYKFTLNSVPPAGMSISEDGLLSGSPLLSKKYTLKVTLTDADNRKLTKNLDFVVNSKENKIAEQCQTLVDFAAGKGYRDLIHSDDFDEVLSDRYTANYNQGKTIVVGQNGGYDYQGITGVGMNFKVGDTVRSVWFNNSNDTITFTPQISLNDPDRRGSGVTGKWQPMSTVAIQPKQWKVSSFVISEENQGYSKLLNISVNYNNHKILILDKIEYASANLANSDLCVRPSTVN</sequence>
<evidence type="ECO:0000313" key="1">
    <source>
        <dbReference type="EMBL" id="MDU0356361.1"/>
    </source>
</evidence>
<dbReference type="EMBL" id="JAWDIO010000002">
    <property type="protein sequence ID" value="MDU0356361.1"/>
    <property type="molecule type" value="Genomic_DNA"/>
</dbReference>
<gene>
    <name evidence="1" type="ORF">RS130_22910</name>
</gene>
<organism evidence="1 2">
    <name type="scientific">Paraglaciecola aquimarina</name>
    <dbReference type="NCBI Taxonomy" id="1235557"/>
    <lineage>
        <taxon>Bacteria</taxon>
        <taxon>Pseudomonadati</taxon>
        <taxon>Pseudomonadota</taxon>
        <taxon>Gammaproteobacteria</taxon>
        <taxon>Alteromonadales</taxon>
        <taxon>Alteromonadaceae</taxon>
        <taxon>Paraglaciecola</taxon>
    </lineage>
</organism>
<dbReference type="Pfam" id="PF05345">
    <property type="entry name" value="He_PIG"/>
    <property type="match status" value="2"/>
</dbReference>
<dbReference type="Gene3D" id="2.60.40.10">
    <property type="entry name" value="Immunoglobulins"/>
    <property type="match status" value="2"/>
</dbReference>
<keyword evidence="2" id="KW-1185">Reference proteome</keyword>
<dbReference type="InterPro" id="IPR013783">
    <property type="entry name" value="Ig-like_fold"/>
</dbReference>
<dbReference type="Proteomes" id="UP001247805">
    <property type="component" value="Unassembled WGS sequence"/>
</dbReference>
<protein>
    <submittedName>
        <fullName evidence="1">Ig domain-containing protein</fullName>
    </submittedName>
</protein>
<dbReference type="RefSeq" id="WP_316027851.1">
    <property type="nucleotide sequence ID" value="NZ_JAWDIO010000002.1"/>
</dbReference>